<comment type="caution">
    <text evidence="2">The sequence shown here is derived from an EMBL/GenBank/DDBJ whole genome shotgun (WGS) entry which is preliminary data.</text>
</comment>
<evidence type="ECO:0000256" key="1">
    <source>
        <dbReference type="SAM" id="MobiDB-lite"/>
    </source>
</evidence>
<sequence>MTRTPASSPAEVMILLAKSDINYVVSMFVLSRLEFAVLYLSTRLSPKANVQPPQQDRLQQDRHRGPVHRGGPRRSTRCPPFPSSPSSTMPSMTSLGRAVLYLLPPRRRAAHLLHCSVHSSAMTKSLRRELMTSFRYPGHKDWNYMRQLASAKPWLRMIPIAGLDNLQASTARGHNQRGVDLGGKTPGQNVVFKHPNLLSLSKHVYSLHDGEPG</sequence>
<reference evidence="2" key="1">
    <citation type="submission" date="2021-06" db="EMBL/GenBank/DDBJ databases">
        <title>Comparative genomics, transcriptomics and evolutionary studies reveal genomic signatures of adaptation to plant cell wall in hemibiotrophic fungi.</title>
        <authorList>
            <consortium name="DOE Joint Genome Institute"/>
            <person name="Baroncelli R."/>
            <person name="Diaz J.F."/>
            <person name="Benocci T."/>
            <person name="Peng M."/>
            <person name="Battaglia E."/>
            <person name="Haridas S."/>
            <person name="Andreopoulos W."/>
            <person name="Labutti K."/>
            <person name="Pangilinan J."/>
            <person name="Floch G.L."/>
            <person name="Makela M.R."/>
            <person name="Henrissat B."/>
            <person name="Grigoriev I.V."/>
            <person name="Crouch J.A."/>
            <person name="De Vries R.P."/>
            <person name="Sukno S.A."/>
            <person name="Thon M.R."/>
        </authorList>
    </citation>
    <scope>NUCLEOTIDE SEQUENCE</scope>
    <source>
        <strain evidence="2">MAFF235873</strain>
    </source>
</reference>
<accession>A0AAD9M8X6</accession>
<evidence type="ECO:0000313" key="2">
    <source>
        <dbReference type="EMBL" id="KAK2033208.1"/>
    </source>
</evidence>
<protein>
    <submittedName>
        <fullName evidence="2">Uncharacterized protein</fullName>
    </submittedName>
</protein>
<dbReference type="Proteomes" id="UP001232148">
    <property type="component" value="Unassembled WGS sequence"/>
</dbReference>
<evidence type="ECO:0000313" key="3">
    <source>
        <dbReference type="Proteomes" id="UP001232148"/>
    </source>
</evidence>
<name>A0AAD9M8X6_9PEZI</name>
<gene>
    <name evidence="2" type="ORF">LX32DRAFT_649497</name>
</gene>
<organism evidence="2 3">
    <name type="scientific">Colletotrichum zoysiae</name>
    <dbReference type="NCBI Taxonomy" id="1216348"/>
    <lineage>
        <taxon>Eukaryota</taxon>
        <taxon>Fungi</taxon>
        <taxon>Dikarya</taxon>
        <taxon>Ascomycota</taxon>
        <taxon>Pezizomycotina</taxon>
        <taxon>Sordariomycetes</taxon>
        <taxon>Hypocreomycetidae</taxon>
        <taxon>Glomerellales</taxon>
        <taxon>Glomerellaceae</taxon>
        <taxon>Colletotrichum</taxon>
        <taxon>Colletotrichum graminicola species complex</taxon>
    </lineage>
</organism>
<dbReference type="AlphaFoldDB" id="A0AAD9M8X6"/>
<feature type="compositionally biased region" description="Basic residues" evidence="1">
    <location>
        <begin position="65"/>
        <end position="76"/>
    </location>
</feature>
<dbReference type="EMBL" id="MU842824">
    <property type="protein sequence ID" value="KAK2033208.1"/>
    <property type="molecule type" value="Genomic_DNA"/>
</dbReference>
<keyword evidence="3" id="KW-1185">Reference proteome</keyword>
<feature type="region of interest" description="Disordered" evidence="1">
    <location>
        <begin position="47"/>
        <end position="91"/>
    </location>
</feature>
<proteinExistence type="predicted"/>